<name>A0A2Z6PBD5_TRISU</name>
<sequence length="72" mass="8133">MSALWLLKEGGGLKHSHGVETLKVHQNEIGMMVVFDGTVQLFVFAVKKTTFHCGWLQFRSQCERVGLLVCVR</sequence>
<keyword evidence="2" id="KW-1185">Reference proteome</keyword>
<proteinExistence type="predicted"/>
<evidence type="ECO:0000313" key="1">
    <source>
        <dbReference type="EMBL" id="GAU46532.1"/>
    </source>
</evidence>
<dbReference type="EMBL" id="DF974223">
    <property type="protein sequence ID" value="GAU46532.1"/>
    <property type="molecule type" value="Genomic_DNA"/>
</dbReference>
<evidence type="ECO:0000313" key="2">
    <source>
        <dbReference type="Proteomes" id="UP000242715"/>
    </source>
</evidence>
<gene>
    <name evidence="1" type="ORF">TSUD_350670</name>
</gene>
<dbReference type="Proteomes" id="UP000242715">
    <property type="component" value="Unassembled WGS sequence"/>
</dbReference>
<reference evidence="2" key="1">
    <citation type="journal article" date="2017" name="Front. Plant Sci.">
        <title>Climate Clever Clovers: New Paradigm to Reduce the Environmental Footprint of Ruminants by Breeding Low Methanogenic Forages Utilizing Haplotype Variation.</title>
        <authorList>
            <person name="Kaur P."/>
            <person name="Appels R."/>
            <person name="Bayer P.E."/>
            <person name="Keeble-Gagnere G."/>
            <person name="Wang J."/>
            <person name="Hirakawa H."/>
            <person name="Shirasawa K."/>
            <person name="Vercoe P."/>
            <person name="Stefanova K."/>
            <person name="Durmic Z."/>
            <person name="Nichols P."/>
            <person name="Revell C."/>
            <person name="Isobe S.N."/>
            <person name="Edwards D."/>
            <person name="Erskine W."/>
        </authorList>
    </citation>
    <scope>NUCLEOTIDE SEQUENCE [LARGE SCALE GENOMIC DNA]</scope>
    <source>
        <strain evidence="2">cv. Daliak</strain>
    </source>
</reference>
<protein>
    <submittedName>
        <fullName evidence="1">Uncharacterized protein</fullName>
    </submittedName>
</protein>
<dbReference type="AlphaFoldDB" id="A0A2Z6PBD5"/>
<accession>A0A2Z6PBD5</accession>
<organism evidence="1 2">
    <name type="scientific">Trifolium subterraneum</name>
    <name type="common">Subterranean clover</name>
    <dbReference type="NCBI Taxonomy" id="3900"/>
    <lineage>
        <taxon>Eukaryota</taxon>
        <taxon>Viridiplantae</taxon>
        <taxon>Streptophyta</taxon>
        <taxon>Embryophyta</taxon>
        <taxon>Tracheophyta</taxon>
        <taxon>Spermatophyta</taxon>
        <taxon>Magnoliopsida</taxon>
        <taxon>eudicotyledons</taxon>
        <taxon>Gunneridae</taxon>
        <taxon>Pentapetalae</taxon>
        <taxon>rosids</taxon>
        <taxon>fabids</taxon>
        <taxon>Fabales</taxon>
        <taxon>Fabaceae</taxon>
        <taxon>Papilionoideae</taxon>
        <taxon>50 kb inversion clade</taxon>
        <taxon>NPAAA clade</taxon>
        <taxon>Hologalegina</taxon>
        <taxon>IRL clade</taxon>
        <taxon>Trifolieae</taxon>
        <taxon>Trifolium</taxon>
    </lineage>
</organism>